<evidence type="ECO:0000256" key="12">
    <source>
        <dbReference type="HAMAP-Rule" id="MF_01987"/>
    </source>
</evidence>
<dbReference type="UniPathway" id="UPA00916">
    <property type="reaction ID" value="UER00889"/>
</dbReference>
<dbReference type="CDD" id="cd01174">
    <property type="entry name" value="ribokinase"/>
    <property type="match status" value="1"/>
</dbReference>
<comment type="catalytic activity">
    <reaction evidence="12">
        <text>D-ribose + ATP = D-ribose 5-phosphate + ADP + H(+)</text>
        <dbReference type="Rhea" id="RHEA:13697"/>
        <dbReference type="ChEBI" id="CHEBI:15378"/>
        <dbReference type="ChEBI" id="CHEBI:30616"/>
        <dbReference type="ChEBI" id="CHEBI:47013"/>
        <dbReference type="ChEBI" id="CHEBI:78346"/>
        <dbReference type="ChEBI" id="CHEBI:456216"/>
        <dbReference type="EC" id="2.7.1.15"/>
    </reaction>
</comment>
<keyword evidence="6 12" id="KW-0547">Nucleotide-binding</keyword>
<name>A0A511WBA1_9BACI</name>
<evidence type="ECO:0000256" key="5">
    <source>
        <dbReference type="ARBA" id="ARBA00022723"/>
    </source>
</evidence>
<evidence type="ECO:0000259" key="13">
    <source>
        <dbReference type="Pfam" id="PF00294"/>
    </source>
</evidence>
<evidence type="ECO:0000256" key="7">
    <source>
        <dbReference type="ARBA" id="ARBA00022777"/>
    </source>
</evidence>
<dbReference type="SUPFAM" id="SSF53613">
    <property type="entry name" value="Ribokinase-like"/>
    <property type="match status" value="1"/>
</dbReference>
<dbReference type="OrthoDB" id="9775849at2"/>
<accession>A0A511WBA1</accession>
<dbReference type="HAMAP" id="MF_01987">
    <property type="entry name" value="Ribokinase"/>
    <property type="match status" value="1"/>
</dbReference>
<dbReference type="RefSeq" id="WP_146817529.1">
    <property type="nucleotide sequence ID" value="NZ_BJYA01000016.1"/>
</dbReference>
<comment type="subunit">
    <text evidence="12">Homodimer.</text>
</comment>
<dbReference type="EMBL" id="BJYA01000016">
    <property type="protein sequence ID" value="GEN46592.1"/>
    <property type="molecule type" value="Genomic_DNA"/>
</dbReference>
<keyword evidence="7 12" id="KW-0418">Kinase</keyword>
<evidence type="ECO:0000256" key="11">
    <source>
        <dbReference type="ARBA" id="ARBA00023277"/>
    </source>
</evidence>
<dbReference type="InterPro" id="IPR029056">
    <property type="entry name" value="Ribokinase-like"/>
</dbReference>
<dbReference type="GO" id="GO:0005524">
    <property type="term" value="F:ATP binding"/>
    <property type="evidence" value="ECO:0007669"/>
    <property type="project" value="UniProtKB-UniRule"/>
</dbReference>
<keyword evidence="9 12" id="KW-0460">Magnesium</keyword>
<evidence type="ECO:0000256" key="9">
    <source>
        <dbReference type="ARBA" id="ARBA00022842"/>
    </source>
</evidence>
<comment type="subcellular location">
    <subcellularLocation>
        <location evidence="12">Cytoplasm</location>
    </subcellularLocation>
</comment>
<dbReference type="PRINTS" id="PR00990">
    <property type="entry name" value="RIBOKINASE"/>
</dbReference>
<organism evidence="14 15">
    <name type="scientific">Alkalibacillus haloalkaliphilus</name>
    <dbReference type="NCBI Taxonomy" id="94136"/>
    <lineage>
        <taxon>Bacteria</taxon>
        <taxon>Bacillati</taxon>
        <taxon>Bacillota</taxon>
        <taxon>Bacilli</taxon>
        <taxon>Bacillales</taxon>
        <taxon>Bacillaceae</taxon>
        <taxon>Alkalibacillus</taxon>
    </lineage>
</organism>
<evidence type="ECO:0000256" key="1">
    <source>
        <dbReference type="ARBA" id="ARBA00005380"/>
    </source>
</evidence>
<proteinExistence type="inferred from homology"/>
<dbReference type="GO" id="GO:0019303">
    <property type="term" value="P:D-ribose catabolic process"/>
    <property type="evidence" value="ECO:0007669"/>
    <property type="project" value="UniProtKB-UniRule"/>
</dbReference>
<dbReference type="Gene3D" id="3.40.1190.20">
    <property type="match status" value="1"/>
</dbReference>
<dbReference type="PANTHER" id="PTHR10584">
    <property type="entry name" value="SUGAR KINASE"/>
    <property type="match status" value="1"/>
</dbReference>
<dbReference type="GO" id="GO:0005829">
    <property type="term" value="C:cytosol"/>
    <property type="evidence" value="ECO:0007669"/>
    <property type="project" value="TreeGrafter"/>
</dbReference>
<dbReference type="InterPro" id="IPR002173">
    <property type="entry name" value="Carboh/pur_kinase_PfkB_CS"/>
</dbReference>
<comment type="caution">
    <text evidence="14">The sequence shown here is derived from an EMBL/GenBank/DDBJ whole genome shotgun (WGS) entry which is preliminary data.</text>
</comment>
<feature type="binding site" evidence="12">
    <location>
        <begin position="13"/>
        <end position="15"/>
    </location>
    <ligand>
        <name>substrate</name>
    </ligand>
</feature>
<comment type="function">
    <text evidence="12">Catalyzes the phosphorylation of ribose at O-5 in a reaction requiring ATP and magnesium. The resulting D-ribose-5-phosphate can then be used either for sythesis of nucleotides, histidine, and tryptophan, or as a component of the pentose phosphate pathway.</text>
</comment>
<comment type="cofactor">
    <cofactor evidence="12">
        <name>Mg(2+)</name>
        <dbReference type="ChEBI" id="CHEBI:18420"/>
    </cofactor>
    <text evidence="12">Requires a divalent cation, most likely magnesium in vivo, as an electrophilic catalyst to aid phosphoryl group transfer. It is the chelate of the metal and the nucleotide that is the actual substrate.</text>
</comment>
<dbReference type="PANTHER" id="PTHR10584:SF166">
    <property type="entry name" value="RIBOKINASE"/>
    <property type="match status" value="1"/>
</dbReference>
<dbReference type="InterPro" id="IPR011877">
    <property type="entry name" value="Ribokinase"/>
</dbReference>
<reference evidence="14 15" key="1">
    <citation type="submission" date="2019-07" db="EMBL/GenBank/DDBJ databases">
        <title>Whole genome shotgun sequence of Alkalibacillus haloalkaliphilus NBRC 103110.</title>
        <authorList>
            <person name="Hosoyama A."/>
            <person name="Uohara A."/>
            <person name="Ohji S."/>
            <person name="Ichikawa N."/>
        </authorList>
    </citation>
    <scope>NUCLEOTIDE SEQUENCE [LARGE SCALE GENOMIC DNA]</scope>
    <source>
        <strain evidence="14 15">NBRC 103110</strain>
    </source>
</reference>
<feature type="binding site" evidence="12">
    <location>
        <begin position="212"/>
        <end position="217"/>
    </location>
    <ligand>
        <name>ATP</name>
        <dbReference type="ChEBI" id="CHEBI:30616"/>
    </ligand>
</feature>
<dbReference type="PROSITE" id="PS00584">
    <property type="entry name" value="PFKB_KINASES_2"/>
    <property type="match status" value="1"/>
</dbReference>
<feature type="binding site" evidence="12">
    <location>
        <position position="274"/>
    </location>
    <ligand>
        <name>K(+)</name>
        <dbReference type="ChEBI" id="CHEBI:29103"/>
    </ligand>
</feature>
<feature type="binding site" evidence="12">
    <location>
        <position position="244"/>
    </location>
    <ligand>
        <name>substrate</name>
    </ligand>
</feature>
<evidence type="ECO:0000313" key="15">
    <source>
        <dbReference type="Proteomes" id="UP000321440"/>
    </source>
</evidence>
<keyword evidence="15" id="KW-1185">Reference proteome</keyword>
<feature type="binding site" evidence="12">
    <location>
        <position position="185"/>
    </location>
    <ligand>
        <name>ATP</name>
        <dbReference type="ChEBI" id="CHEBI:30616"/>
    </ligand>
</feature>
<dbReference type="InterPro" id="IPR011611">
    <property type="entry name" value="PfkB_dom"/>
</dbReference>
<evidence type="ECO:0000313" key="14">
    <source>
        <dbReference type="EMBL" id="GEN46592.1"/>
    </source>
</evidence>
<feature type="binding site" evidence="12">
    <location>
        <begin position="41"/>
        <end position="45"/>
    </location>
    <ligand>
        <name>substrate</name>
    </ligand>
</feature>
<evidence type="ECO:0000256" key="6">
    <source>
        <dbReference type="ARBA" id="ARBA00022741"/>
    </source>
</evidence>
<keyword evidence="11 12" id="KW-0119">Carbohydrate metabolism</keyword>
<evidence type="ECO:0000256" key="10">
    <source>
        <dbReference type="ARBA" id="ARBA00022958"/>
    </source>
</evidence>
<keyword evidence="10 12" id="KW-0630">Potassium</keyword>
<feature type="domain" description="Carbohydrate kinase PfkB" evidence="13">
    <location>
        <begin position="6"/>
        <end position="286"/>
    </location>
</feature>
<dbReference type="GO" id="GO:0046872">
    <property type="term" value="F:metal ion binding"/>
    <property type="evidence" value="ECO:0007669"/>
    <property type="project" value="UniProtKB-KW"/>
</dbReference>
<feature type="binding site" evidence="12">
    <location>
        <position position="268"/>
    </location>
    <ligand>
        <name>ATP</name>
        <dbReference type="ChEBI" id="CHEBI:30616"/>
    </ligand>
</feature>
<feature type="binding site" evidence="12">
    <location>
        <begin position="243"/>
        <end position="244"/>
    </location>
    <ligand>
        <name>ATP</name>
        <dbReference type="ChEBI" id="CHEBI:30616"/>
    </ligand>
</feature>
<feature type="binding site" evidence="12">
    <location>
        <position position="279"/>
    </location>
    <ligand>
        <name>K(+)</name>
        <dbReference type="ChEBI" id="CHEBI:29103"/>
    </ligand>
</feature>
<evidence type="ECO:0000256" key="8">
    <source>
        <dbReference type="ARBA" id="ARBA00022840"/>
    </source>
</evidence>
<gene>
    <name evidence="14" type="primary">rbsK_1</name>
    <name evidence="12" type="synonym">rbsK</name>
    <name evidence="14" type="ORF">AHA02nite_23680</name>
</gene>
<evidence type="ECO:0000256" key="3">
    <source>
        <dbReference type="ARBA" id="ARBA00016943"/>
    </source>
</evidence>
<dbReference type="InterPro" id="IPR002139">
    <property type="entry name" value="Ribo/fructo_kinase"/>
</dbReference>
<dbReference type="PROSITE" id="PS00583">
    <property type="entry name" value="PFKB_KINASES_1"/>
    <property type="match status" value="1"/>
</dbReference>
<feature type="binding site" evidence="12">
    <location>
        <position position="238"/>
    </location>
    <ligand>
        <name>K(+)</name>
        <dbReference type="ChEBI" id="CHEBI:29103"/>
    </ligand>
</feature>
<dbReference type="EC" id="2.7.1.15" evidence="2 12"/>
<comment type="similarity">
    <text evidence="12">Belongs to the carbohydrate kinase PfkB family. Ribokinase subfamily.</text>
</comment>
<keyword evidence="8 12" id="KW-0067">ATP-binding</keyword>
<evidence type="ECO:0000256" key="4">
    <source>
        <dbReference type="ARBA" id="ARBA00022679"/>
    </source>
</evidence>
<feature type="active site" description="Proton acceptor" evidence="12">
    <location>
        <position position="244"/>
    </location>
</feature>
<dbReference type="AlphaFoldDB" id="A0A511WBA1"/>
<comment type="similarity">
    <text evidence="1">Belongs to the carbohydrate kinase pfkB family.</text>
</comment>
<comment type="caution">
    <text evidence="12">Lacks conserved residue(s) required for the propagation of feature annotation.</text>
</comment>
<protein>
    <recommendedName>
        <fullName evidence="3 12">Ribokinase</fullName>
        <shortName evidence="12">RK</shortName>
        <ecNumber evidence="2 12">2.7.1.15</ecNumber>
    </recommendedName>
</protein>
<comment type="activity regulation">
    <text evidence="12">Activated by a monovalent cation that binds near, but not in, the active site. The most likely occupant of the site in vivo is potassium. Ion binding induces a conformational change that may alter substrate affinity.</text>
</comment>
<evidence type="ECO:0000256" key="2">
    <source>
        <dbReference type="ARBA" id="ARBA00012035"/>
    </source>
</evidence>
<dbReference type="Pfam" id="PF00294">
    <property type="entry name" value="PfkB"/>
    <property type="match status" value="1"/>
</dbReference>
<feature type="binding site" evidence="12">
    <location>
        <position position="240"/>
    </location>
    <ligand>
        <name>K(+)</name>
        <dbReference type="ChEBI" id="CHEBI:29103"/>
    </ligand>
</feature>
<sequence>MSSGVVTVIGSINMDLVTEAAQFPNKGETILGKSFSTIPGGKGANQAVASSKLGANVNLIGCVGNDAFAKTLNQHFETQGINTNYIEEAPGEPTGVASITIAENDNHIIVVPGANHAVTPQLVEKYEHVIAASETILLQFEIPIESVEKAVELANKHGVRVILNPAPVQPISISVMASVDYITPNEHELAVLLDDEEKKTFYEQNREKFVITHGSKGVEYFENGQSHLVPGFSVKVVDTTGAGDSFNGALAVALTRGDSLAEGCLFGNAVGALSVSKLGAQSGMPSKEEVEMFIQTKSV</sequence>
<comment type="pathway">
    <text evidence="12">Carbohydrate metabolism; D-ribose degradation; D-ribose 5-phosphate from beta-D-ribopyranose: step 2/2.</text>
</comment>
<dbReference type="NCBIfam" id="TIGR02152">
    <property type="entry name" value="D_ribokin_bact"/>
    <property type="match status" value="1"/>
</dbReference>
<keyword evidence="12" id="KW-0963">Cytoplasm</keyword>
<feature type="binding site" evidence="12">
    <location>
        <position position="277"/>
    </location>
    <ligand>
        <name>K(+)</name>
        <dbReference type="ChEBI" id="CHEBI:29103"/>
    </ligand>
</feature>
<keyword evidence="5 12" id="KW-0479">Metal-binding</keyword>
<feature type="binding site" evidence="12">
    <location>
        <position position="141"/>
    </location>
    <ligand>
        <name>substrate</name>
    </ligand>
</feature>
<keyword evidence="4 12" id="KW-0808">Transferase</keyword>
<dbReference type="GO" id="GO:0004747">
    <property type="term" value="F:ribokinase activity"/>
    <property type="evidence" value="ECO:0007669"/>
    <property type="project" value="UniProtKB-UniRule"/>
</dbReference>
<dbReference type="Proteomes" id="UP000321440">
    <property type="component" value="Unassembled WGS sequence"/>
</dbReference>